<evidence type="ECO:0000313" key="4">
    <source>
        <dbReference type="EMBL" id="WFD18418.1"/>
    </source>
</evidence>
<evidence type="ECO:0000256" key="1">
    <source>
        <dbReference type="ARBA" id="ARBA00022443"/>
    </source>
</evidence>
<dbReference type="Pfam" id="PF00018">
    <property type="entry name" value="SH3_1"/>
    <property type="match status" value="1"/>
</dbReference>
<keyword evidence="5" id="KW-1185">Reference proteome</keyword>
<dbReference type="PROSITE" id="PS50002">
    <property type="entry name" value="SH3"/>
    <property type="match status" value="1"/>
</dbReference>
<dbReference type="AlphaFoldDB" id="A0AAF0E426"/>
<dbReference type="SUPFAM" id="SSF50044">
    <property type="entry name" value="SH3-domain"/>
    <property type="match status" value="2"/>
</dbReference>
<dbReference type="InterPro" id="IPR001452">
    <property type="entry name" value="SH3_domain"/>
</dbReference>
<dbReference type="PANTHER" id="PTHR15735:SF21">
    <property type="entry name" value="PROTEIN NERVOUS WRECK"/>
    <property type="match status" value="1"/>
</dbReference>
<dbReference type="PRINTS" id="PR00452">
    <property type="entry name" value="SH3DOMAIN"/>
</dbReference>
<organism evidence="4 5">
    <name type="scientific">Malassezia caprae</name>
    <dbReference type="NCBI Taxonomy" id="1381934"/>
    <lineage>
        <taxon>Eukaryota</taxon>
        <taxon>Fungi</taxon>
        <taxon>Dikarya</taxon>
        <taxon>Basidiomycota</taxon>
        <taxon>Ustilaginomycotina</taxon>
        <taxon>Malasseziomycetes</taxon>
        <taxon>Malasseziales</taxon>
        <taxon>Malasseziaceae</taxon>
        <taxon>Malassezia</taxon>
    </lineage>
</organism>
<dbReference type="PANTHER" id="PTHR15735">
    <property type="entry name" value="FCH AND DOUBLE SH3 DOMAINS PROTEIN"/>
    <property type="match status" value="1"/>
</dbReference>
<dbReference type="EMBL" id="CP119908">
    <property type="protein sequence ID" value="WFD18418.1"/>
    <property type="molecule type" value="Genomic_DNA"/>
</dbReference>
<name>A0AAF0E426_9BASI</name>
<gene>
    <name evidence="4" type="ORF">MCAP1_000620</name>
</gene>
<protein>
    <recommendedName>
        <fullName evidence="3">SH3 domain-containing protein</fullName>
    </recommendedName>
</protein>
<dbReference type="InterPro" id="IPR036028">
    <property type="entry name" value="SH3-like_dom_sf"/>
</dbReference>
<evidence type="ECO:0000313" key="5">
    <source>
        <dbReference type="Proteomes" id="UP001220961"/>
    </source>
</evidence>
<sequence length="170" mass="18772">MTNLRMLNLWLYPKADIDPESIASLQDARPLESGAEATEDTLMGFDTSRQLYCRTLYPFAGEEGVLSFDENSILLIHPKLSGVSIEGDWTYGSLASIPEQKGLIPTAYVALVESVVAAEALYDYEATSPEEATISEGEMLQVVDQSDENWWLIMRSDKCLLVPANYVAVA</sequence>
<feature type="domain" description="SH3" evidence="3">
    <location>
        <begin position="113"/>
        <end position="170"/>
    </location>
</feature>
<evidence type="ECO:0000256" key="2">
    <source>
        <dbReference type="PROSITE-ProRule" id="PRU00192"/>
    </source>
</evidence>
<dbReference type="SMART" id="SM00326">
    <property type="entry name" value="SH3"/>
    <property type="match status" value="2"/>
</dbReference>
<reference evidence="4" key="1">
    <citation type="submission" date="2023-03" db="EMBL/GenBank/DDBJ databases">
        <title>Mating type loci evolution in Malassezia.</title>
        <authorList>
            <person name="Coelho M.A."/>
        </authorList>
    </citation>
    <scope>NUCLEOTIDE SEQUENCE</scope>
    <source>
        <strain evidence="4">CBS 10434</strain>
    </source>
</reference>
<proteinExistence type="predicted"/>
<accession>A0AAF0E426</accession>
<dbReference type="PRINTS" id="PR01887">
    <property type="entry name" value="SPECTRNALPHA"/>
</dbReference>
<dbReference type="Proteomes" id="UP001220961">
    <property type="component" value="Chromosome 1"/>
</dbReference>
<evidence type="ECO:0000259" key="3">
    <source>
        <dbReference type="PROSITE" id="PS50002"/>
    </source>
</evidence>
<dbReference type="Gene3D" id="2.30.30.40">
    <property type="entry name" value="SH3 Domains"/>
    <property type="match status" value="2"/>
</dbReference>
<keyword evidence="1 2" id="KW-0728">SH3 domain</keyword>